<dbReference type="HOGENOM" id="CLU_1473227_0_0_6"/>
<dbReference type="OrthoDB" id="5782286at2"/>
<keyword evidence="2" id="KW-1185">Reference proteome</keyword>
<name>W8KU39_9GAMM</name>
<evidence type="ECO:0000313" key="1">
    <source>
        <dbReference type="EMBL" id="AHK79086.1"/>
    </source>
</evidence>
<gene>
    <name evidence="1" type="ORF">M911_07870</name>
</gene>
<evidence type="ECO:0000313" key="2">
    <source>
        <dbReference type="Proteomes" id="UP000019442"/>
    </source>
</evidence>
<dbReference type="AlphaFoldDB" id="W8KU39"/>
<protein>
    <recommendedName>
        <fullName evidence="3">DUF2857 domain-containing protein</fullName>
    </recommendedName>
</protein>
<dbReference type="Pfam" id="PF11198">
    <property type="entry name" value="DUF2857"/>
    <property type="match status" value="1"/>
</dbReference>
<sequence>MNAASEVSFHILRFALQRVQDGDLGAALELGFTLEEIRGMEQLTLKDLSHLSRLSGHFLRMQVDHDTYRTMLNRVREEAHSEALQDALLQAGAPRSLMADLFGWGALQYAQRRKLLGVQSPCGRPGKPTEAQEQNIWDLWQAHQHHPLAQRYLETAQAAQVSVGMVVHLLQAWEQAGLMPSDH</sequence>
<dbReference type="EMBL" id="CP007268">
    <property type="protein sequence ID" value="AHK79086.1"/>
    <property type="molecule type" value="Genomic_DNA"/>
</dbReference>
<accession>W8KU39</accession>
<dbReference type="RefSeq" id="WP_025281519.1">
    <property type="nucleotide sequence ID" value="NZ_CP007268.1"/>
</dbReference>
<proteinExistence type="predicted"/>
<evidence type="ECO:0008006" key="3">
    <source>
        <dbReference type="Google" id="ProtNLM"/>
    </source>
</evidence>
<dbReference type="KEGG" id="hhc:M911_07870"/>
<reference evidence="2" key="2">
    <citation type="submission" date="2014-02" db="EMBL/GenBank/DDBJ databases">
        <title>Draft Genome Sequence of extremely halophilic bacteria Halorhodospira halochloris.</title>
        <authorList>
            <person name="Singh K.S."/>
        </authorList>
    </citation>
    <scope>NUCLEOTIDE SEQUENCE [LARGE SCALE GENOMIC DNA]</scope>
    <source>
        <strain evidence="2">A</strain>
    </source>
</reference>
<organism evidence="1 2">
    <name type="scientific">Ectothiorhodospira haloalkaliphila</name>
    <dbReference type="NCBI Taxonomy" id="421628"/>
    <lineage>
        <taxon>Bacteria</taxon>
        <taxon>Pseudomonadati</taxon>
        <taxon>Pseudomonadota</taxon>
        <taxon>Gammaproteobacteria</taxon>
        <taxon>Chromatiales</taxon>
        <taxon>Ectothiorhodospiraceae</taxon>
        <taxon>Ectothiorhodospira</taxon>
    </lineage>
</organism>
<dbReference type="Proteomes" id="UP000019442">
    <property type="component" value="Chromosome"/>
</dbReference>
<reference evidence="1 2" key="1">
    <citation type="journal article" date="2014" name="J Genomics">
        <title>Draft Genome Sequence of the Extremely Halophilic Phototrophic Purple Sulfur Bacterium Halorhodospira halochloris.</title>
        <authorList>
            <person name="Singh K.S."/>
            <person name="Kirksey J."/>
            <person name="Hoff W.D."/>
            <person name="Deole R."/>
        </authorList>
    </citation>
    <scope>NUCLEOTIDE SEQUENCE [LARGE SCALE GENOMIC DNA]</scope>
    <source>
        <strain evidence="1 2">A</strain>
    </source>
</reference>
<dbReference type="InterPro" id="IPR021364">
    <property type="entry name" value="DUF2857"/>
</dbReference>